<sequence>MKINWKTRVRSYPFWMAVFGLVGLIVTRYMGFDSGEFQDIADAVMYVLITAGIVADPNTEGFKDSELSLGYTKPKKEVK</sequence>
<keyword evidence="1" id="KW-0472">Membrane</keyword>
<organism evidence="2 3">
    <name type="scientific">Virgibacillus sediminis</name>
    <dbReference type="NCBI Taxonomy" id="202260"/>
    <lineage>
        <taxon>Bacteria</taxon>
        <taxon>Bacillati</taxon>
        <taxon>Bacillota</taxon>
        <taxon>Bacilli</taxon>
        <taxon>Bacillales</taxon>
        <taxon>Bacillaceae</taxon>
        <taxon>Virgibacillus</taxon>
    </lineage>
</organism>
<dbReference type="RefSeq" id="WP_390305587.1">
    <property type="nucleotide sequence ID" value="NZ_JBHRRZ010000015.1"/>
</dbReference>
<comment type="caution">
    <text evidence="2">The sequence shown here is derived from an EMBL/GenBank/DDBJ whole genome shotgun (WGS) entry which is preliminary data.</text>
</comment>
<dbReference type="InterPro" id="IPR006485">
    <property type="entry name" value="Phage-like_holin"/>
</dbReference>
<feature type="transmembrane region" description="Helical" evidence="1">
    <location>
        <begin position="12"/>
        <end position="31"/>
    </location>
</feature>
<keyword evidence="1" id="KW-1133">Transmembrane helix</keyword>
<dbReference type="Proteomes" id="UP001595387">
    <property type="component" value="Unassembled WGS sequence"/>
</dbReference>
<proteinExistence type="predicted"/>
<evidence type="ECO:0000313" key="2">
    <source>
        <dbReference type="EMBL" id="MFC2948514.1"/>
    </source>
</evidence>
<protein>
    <submittedName>
        <fullName evidence="2">Phage holin</fullName>
    </submittedName>
</protein>
<dbReference type="EMBL" id="JBHRRZ010000015">
    <property type="protein sequence ID" value="MFC2948514.1"/>
    <property type="molecule type" value="Genomic_DNA"/>
</dbReference>
<accession>A0ABV7A6R6</accession>
<keyword evidence="3" id="KW-1185">Reference proteome</keyword>
<reference evidence="3" key="1">
    <citation type="journal article" date="2019" name="Int. J. Syst. Evol. Microbiol.">
        <title>The Global Catalogue of Microorganisms (GCM) 10K type strain sequencing project: providing services to taxonomists for standard genome sequencing and annotation.</title>
        <authorList>
            <consortium name="The Broad Institute Genomics Platform"/>
            <consortium name="The Broad Institute Genome Sequencing Center for Infectious Disease"/>
            <person name="Wu L."/>
            <person name="Ma J."/>
        </authorList>
    </citation>
    <scope>NUCLEOTIDE SEQUENCE [LARGE SCALE GENOMIC DNA]</scope>
    <source>
        <strain evidence="3">KCTC 13193</strain>
    </source>
</reference>
<evidence type="ECO:0000313" key="3">
    <source>
        <dbReference type="Proteomes" id="UP001595387"/>
    </source>
</evidence>
<name>A0ABV7A6R6_9BACI</name>
<keyword evidence="1" id="KW-0812">Transmembrane</keyword>
<dbReference type="Pfam" id="PF04531">
    <property type="entry name" value="Phage_holin_1"/>
    <property type="match status" value="1"/>
</dbReference>
<gene>
    <name evidence="2" type="ORF">ACFODW_09200</name>
</gene>
<evidence type="ECO:0000256" key="1">
    <source>
        <dbReference type="SAM" id="Phobius"/>
    </source>
</evidence>